<dbReference type="PROSITE" id="PS51689">
    <property type="entry name" value="SAM_RNA_A_N6_MT"/>
    <property type="match status" value="1"/>
</dbReference>
<dbReference type="PANTHER" id="PTHR11727">
    <property type="entry name" value="DIMETHYLADENOSINE TRANSFERASE"/>
    <property type="match status" value="1"/>
</dbReference>
<evidence type="ECO:0000256" key="8">
    <source>
        <dbReference type="PROSITE-ProRule" id="PRU01026"/>
    </source>
</evidence>
<feature type="binding site" evidence="7 8">
    <location>
        <position position="21"/>
    </location>
    <ligand>
        <name>S-adenosyl-L-methionine</name>
        <dbReference type="ChEBI" id="CHEBI:59789"/>
    </ligand>
</feature>
<feature type="binding site" evidence="7 8">
    <location>
        <position position="46"/>
    </location>
    <ligand>
        <name>S-adenosyl-L-methionine</name>
        <dbReference type="ChEBI" id="CHEBI:59789"/>
    </ligand>
</feature>
<dbReference type="Gene3D" id="1.10.8.100">
    <property type="entry name" value="Ribosomal RNA adenine dimethylase-like, domain 2"/>
    <property type="match status" value="1"/>
</dbReference>
<dbReference type="GO" id="GO:0052908">
    <property type="term" value="F:16S rRNA (adenine(1518)-N(6)/adenine(1519)-N(6))-dimethyltransferase activity"/>
    <property type="evidence" value="ECO:0007669"/>
    <property type="project" value="UniProtKB-EC"/>
</dbReference>
<evidence type="ECO:0000256" key="2">
    <source>
        <dbReference type="ARBA" id="ARBA00022552"/>
    </source>
</evidence>
<feature type="binding site" evidence="7 8">
    <location>
        <position position="19"/>
    </location>
    <ligand>
        <name>S-adenosyl-L-methionine</name>
        <dbReference type="ChEBI" id="CHEBI:59789"/>
    </ligand>
</feature>
<name>A0AB32X9L0_HELPC</name>
<protein>
    <recommendedName>
        <fullName evidence="7">Ribosomal RNA small subunit methyltransferase A</fullName>
        <ecNumber evidence="7">2.1.1.182</ecNumber>
    </recommendedName>
    <alternativeName>
        <fullName evidence="7">16S rRNA (adenine(1518)-N(6)/adenine(1519)-N(6))-dimethyltransferase</fullName>
    </alternativeName>
    <alternativeName>
        <fullName evidence="7">16S rRNA dimethyladenosine transferase</fullName>
    </alternativeName>
    <alternativeName>
        <fullName evidence="7">16S rRNA dimethylase</fullName>
    </alternativeName>
    <alternativeName>
        <fullName evidence="7">S-adenosylmethionine-6-N', N'-adenosyl(rRNA) dimethyltransferase</fullName>
    </alternativeName>
</protein>
<evidence type="ECO:0000256" key="1">
    <source>
        <dbReference type="ARBA" id="ARBA00022490"/>
    </source>
</evidence>
<dbReference type="KEGG" id="hpu:HPCU_07195"/>
<feature type="binding site" evidence="7 8">
    <location>
        <position position="94"/>
    </location>
    <ligand>
        <name>S-adenosyl-L-methionine</name>
        <dbReference type="ChEBI" id="CHEBI:59789"/>
    </ligand>
</feature>
<dbReference type="FunFam" id="3.40.50.150:FF:000456">
    <property type="entry name" value="Ribosomal RNA small subunit methyltransferase A"/>
    <property type="match status" value="1"/>
</dbReference>
<dbReference type="GO" id="GO:0005829">
    <property type="term" value="C:cytosol"/>
    <property type="evidence" value="ECO:0007669"/>
    <property type="project" value="TreeGrafter"/>
</dbReference>
<evidence type="ECO:0000256" key="7">
    <source>
        <dbReference type="HAMAP-Rule" id="MF_00607"/>
    </source>
</evidence>
<keyword evidence="2 7" id="KW-0698">rRNA processing</keyword>
<dbReference type="Proteomes" id="UP000006864">
    <property type="component" value="Chromosome"/>
</dbReference>
<sequence>MRSLEALLMVVAKKSLGQHFLTDESFLDRIVNALPPLNPLKLIEIGVGLGDLTLKLLDRYPLKTYEIDSSLCEKMRSKLKAQKKPFALELVEKDALFLKEEEPYFLISNLPYYIATRLVLNALKDPKCRGLLVMTQKEVALKFCAKDSQNALSVLTQAIGDATLLFDVPPSAFSPPPKVFSSVFEVIKEPLKEKALASLLQAPFFEEALQKGFEALEDFLKACFSSPRKTLSNNLKKSVSYREKLDKVLDFLALENQPTSVRASEIKDYLKLLEYLLKG</sequence>
<evidence type="ECO:0000256" key="5">
    <source>
        <dbReference type="ARBA" id="ARBA00022691"/>
    </source>
</evidence>
<keyword evidence="1 7" id="KW-0963">Cytoplasm</keyword>
<keyword evidence="5 7" id="KW-0949">S-adenosyl-L-methionine</keyword>
<dbReference type="AlphaFoldDB" id="A0AB32X9L0"/>
<proteinExistence type="inferred from homology"/>
<dbReference type="SMART" id="SM00650">
    <property type="entry name" value="rADc"/>
    <property type="match status" value="1"/>
</dbReference>
<accession>A0AB32X9L0</accession>
<feature type="binding site" evidence="7 8">
    <location>
        <position position="109"/>
    </location>
    <ligand>
        <name>S-adenosyl-L-methionine</name>
        <dbReference type="ChEBI" id="CHEBI:59789"/>
    </ligand>
</feature>
<gene>
    <name evidence="7 10" type="primary">ksgA</name>
    <name evidence="7" type="synonym">rsmA</name>
    <name evidence="10" type="ordered locus">HPCU_07195</name>
</gene>
<evidence type="ECO:0000313" key="10">
    <source>
        <dbReference type="EMBL" id="ADO04579.1"/>
    </source>
</evidence>
<dbReference type="InterPro" id="IPR029063">
    <property type="entry name" value="SAM-dependent_MTases_sf"/>
</dbReference>
<evidence type="ECO:0000256" key="6">
    <source>
        <dbReference type="ARBA" id="ARBA00022884"/>
    </source>
</evidence>
<dbReference type="InterPro" id="IPR011530">
    <property type="entry name" value="rRNA_adenine_dimethylase"/>
</dbReference>
<dbReference type="InterPro" id="IPR020596">
    <property type="entry name" value="rRNA_Ade_Mease_Trfase_CS"/>
</dbReference>
<reference evidence="11" key="1">
    <citation type="submission" date="2010-06" db="EMBL/GenBank/DDBJ databases">
        <title>Complete genome sequence of Helicobacter pylori strain Cuz20.</title>
        <authorList>
            <person name="Kersulyte D."/>
            <person name="Herrera P."/>
            <person name="Gilman R.H."/>
            <person name="Berg D.E."/>
        </authorList>
    </citation>
    <scope>NUCLEOTIDE SEQUENCE [LARGE SCALE GENOMIC DNA]</scope>
    <source>
        <strain evidence="11">Cuz20</strain>
    </source>
</reference>
<dbReference type="Gene3D" id="3.40.50.150">
    <property type="entry name" value="Vaccinia Virus protein VP39"/>
    <property type="match status" value="1"/>
</dbReference>
<dbReference type="Pfam" id="PF00398">
    <property type="entry name" value="RrnaAD"/>
    <property type="match status" value="1"/>
</dbReference>
<dbReference type="InterPro" id="IPR001737">
    <property type="entry name" value="KsgA/Erm"/>
</dbReference>
<dbReference type="HAMAP" id="MF_00607">
    <property type="entry name" value="16SrRNA_methyltr_A"/>
    <property type="match status" value="1"/>
</dbReference>
<dbReference type="GO" id="GO:0003723">
    <property type="term" value="F:RNA binding"/>
    <property type="evidence" value="ECO:0007669"/>
    <property type="project" value="UniProtKB-UniRule"/>
</dbReference>
<dbReference type="NCBIfam" id="TIGR00755">
    <property type="entry name" value="ksgA"/>
    <property type="match status" value="1"/>
</dbReference>
<keyword evidence="4 7" id="KW-0808">Transferase</keyword>
<dbReference type="InterPro" id="IPR020598">
    <property type="entry name" value="rRNA_Ade_methylase_Trfase_N"/>
</dbReference>
<dbReference type="InterPro" id="IPR023165">
    <property type="entry name" value="rRNA_Ade_diMease-like_C"/>
</dbReference>
<comment type="subcellular location">
    <subcellularLocation>
        <location evidence="7">Cytoplasm</location>
    </subcellularLocation>
</comment>
<comment type="catalytic activity">
    <reaction evidence="7">
        <text>adenosine(1518)/adenosine(1519) in 16S rRNA + 4 S-adenosyl-L-methionine = N(6)-dimethyladenosine(1518)/N(6)-dimethyladenosine(1519) in 16S rRNA + 4 S-adenosyl-L-homocysteine + 4 H(+)</text>
        <dbReference type="Rhea" id="RHEA:19609"/>
        <dbReference type="Rhea" id="RHEA-COMP:10232"/>
        <dbReference type="Rhea" id="RHEA-COMP:10233"/>
        <dbReference type="ChEBI" id="CHEBI:15378"/>
        <dbReference type="ChEBI" id="CHEBI:57856"/>
        <dbReference type="ChEBI" id="CHEBI:59789"/>
        <dbReference type="ChEBI" id="CHEBI:74411"/>
        <dbReference type="ChEBI" id="CHEBI:74493"/>
        <dbReference type="EC" id="2.1.1.182"/>
    </reaction>
</comment>
<dbReference type="PANTHER" id="PTHR11727:SF7">
    <property type="entry name" value="DIMETHYLADENOSINE TRANSFERASE-RELATED"/>
    <property type="match status" value="1"/>
</dbReference>
<feature type="binding site" evidence="7 8">
    <location>
        <position position="66"/>
    </location>
    <ligand>
        <name>S-adenosyl-L-methionine</name>
        <dbReference type="ChEBI" id="CHEBI:59789"/>
    </ligand>
</feature>
<evidence type="ECO:0000256" key="4">
    <source>
        <dbReference type="ARBA" id="ARBA00022679"/>
    </source>
</evidence>
<dbReference type="EC" id="2.1.1.182" evidence="7"/>
<evidence type="ECO:0000259" key="9">
    <source>
        <dbReference type="SMART" id="SM00650"/>
    </source>
</evidence>
<dbReference type="SUPFAM" id="SSF53335">
    <property type="entry name" value="S-adenosyl-L-methionine-dependent methyltransferases"/>
    <property type="match status" value="1"/>
</dbReference>
<comment type="similarity">
    <text evidence="7">Belongs to the class I-like SAM-binding methyltransferase superfamily. rRNA adenine N(6)-methyltransferase family. RsmA subfamily.</text>
</comment>
<keyword evidence="3 7" id="KW-0489">Methyltransferase</keyword>
<evidence type="ECO:0000313" key="11">
    <source>
        <dbReference type="Proteomes" id="UP000006864"/>
    </source>
</evidence>
<keyword evidence="6 7" id="KW-0694">RNA-binding</keyword>
<evidence type="ECO:0000256" key="3">
    <source>
        <dbReference type="ARBA" id="ARBA00022603"/>
    </source>
</evidence>
<comment type="function">
    <text evidence="7">Specifically dimethylates two adjacent adenosines (A1518 and A1519) in the loop of a conserved hairpin near the 3'-end of 16S rRNA in the 30S particle. May play a critical role in biogenesis of 30S subunits.</text>
</comment>
<organism evidence="10 11">
    <name type="scientific">Helicobacter pylori (strain Cuz20)</name>
    <dbReference type="NCBI Taxonomy" id="765964"/>
    <lineage>
        <taxon>Bacteria</taxon>
        <taxon>Pseudomonadati</taxon>
        <taxon>Campylobacterota</taxon>
        <taxon>Epsilonproteobacteria</taxon>
        <taxon>Campylobacterales</taxon>
        <taxon>Helicobacteraceae</taxon>
        <taxon>Helicobacter</taxon>
    </lineage>
</organism>
<dbReference type="PROSITE" id="PS01131">
    <property type="entry name" value="RRNA_A_DIMETH"/>
    <property type="match status" value="1"/>
</dbReference>
<dbReference type="EMBL" id="CP002076">
    <property type="protein sequence ID" value="ADO04579.1"/>
    <property type="molecule type" value="Genomic_DNA"/>
</dbReference>
<feature type="domain" description="Ribosomal RNA adenine methylase transferase N-terminal" evidence="9">
    <location>
        <begin position="26"/>
        <end position="190"/>
    </location>
</feature>